<keyword evidence="7" id="KW-1185">Reference proteome</keyword>
<evidence type="ECO:0000256" key="3">
    <source>
        <dbReference type="ARBA" id="ARBA00022729"/>
    </source>
</evidence>
<keyword evidence="4" id="KW-1133">Transmembrane helix</keyword>
<proteinExistence type="predicted"/>
<sequence length="451" mass="52393">MVAFSFSLERSNFTIWGLPDVTDNLSRVEINLGRSRLPPNVSFLFELSTQNVVVFEKVHLRDLGESQLVQDGSKMKILSLLNIQMDTFTGLRNETDLQNLEDFYMLYSVLRYITNQPFSKLSRLHIKRLTPAILQGLVKLKQPVLYNNCLYFDKDNTPCLSIGSTILSNFHPNNFVNLRRNFGAGITFNLDPLPDILLPPGNSLKILLIQSNHLHVLEKSLFDNLPTLLFLDISDNPLYCPPQMSGSKALNDPTVHIAHIYDRHCDNMGTAHYMRELDDKACSYDQFFHSLFLATFLLDLVTVTMCLIWHNPKFAIYYLLLPRPRLRRHKAAGKVVTRDFLRSEWWPWCSRWPVRLLCEGSDVFLMVFLKEIPVSLLTLCLSPYTLSHSLHSMVRRKTYLLWPTDERDQEVFWIRLENALRESTQEEDDGDELAMLIGYTWDIFKLRKLNS</sequence>
<dbReference type="InterPro" id="IPR035897">
    <property type="entry name" value="Toll_tir_struct_dom_sf"/>
</dbReference>
<evidence type="ECO:0000256" key="5">
    <source>
        <dbReference type="ARBA" id="ARBA00023136"/>
    </source>
</evidence>
<dbReference type="GO" id="GO:0038023">
    <property type="term" value="F:signaling receptor activity"/>
    <property type="evidence" value="ECO:0007669"/>
    <property type="project" value="TreeGrafter"/>
</dbReference>
<dbReference type="GO" id="GO:0007165">
    <property type="term" value="P:signal transduction"/>
    <property type="evidence" value="ECO:0007669"/>
    <property type="project" value="TreeGrafter"/>
</dbReference>
<dbReference type="Gene3D" id="3.80.10.10">
    <property type="entry name" value="Ribonuclease Inhibitor"/>
    <property type="match status" value="1"/>
</dbReference>
<protein>
    <submittedName>
        <fullName evidence="6">Uncharacterized protein</fullName>
    </submittedName>
</protein>
<name>A0A8C7CDL8_ONCKI</name>
<dbReference type="SUPFAM" id="SSF52200">
    <property type="entry name" value="Toll/Interleukin receptor TIR domain"/>
    <property type="match status" value="1"/>
</dbReference>
<evidence type="ECO:0000313" key="7">
    <source>
        <dbReference type="Proteomes" id="UP000694557"/>
    </source>
</evidence>
<reference evidence="6" key="1">
    <citation type="submission" date="2025-08" db="UniProtKB">
        <authorList>
            <consortium name="Ensembl"/>
        </authorList>
    </citation>
    <scope>IDENTIFICATION</scope>
</reference>
<evidence type="ECO:0000256" key="4">
    <source>
        <dbReference type="ARBA" id="ARBA00022989"/>
    </source>
</evidence>
<dbReference type="GeneTree" id="ENSGT01120000277661"/>
<evidence type="ECO:0000313" key="6">
    <source>
        <dbReference type="Ensembl" id="ENSOKIP00005004294.1"/>
    </source>
</evidence>
<keyword evidence="5" id="KW-0472">Membrane</keyword>
<accession>A0A8C7CDL8</accession>
<dbReference type="SUPFAM" id="SSF52058">
    <property type="entry name" value="L domain-like"/>
    <property type="match status" value="1"/>
</dbReference>
<evidence type="ECO:0000256" key="1">
    <source>
        <dbReference type="ARBA" id="ARBA00004167"/>
    </source>
</evidence>
<keyword evidence="2" id="KW-0812">Transmembrane</keyword>
<dbReference type="Gene3D" id="3.40.50.10140">
    <property type="entry name" value="Toll/interleukin-1 receptor homology (TIR) domain"/>
    <property type="match status" value="1"/>
</dbReference>
<dbReference type="PANTHER" id="PTHR24365:SF530">
    <property type="entry name" value="MSTPROX-RELATED"/>
    <property type="match status" value="1"/>
</dbReference>
<dbReference type="InterPro" id="IPR032675">
    <property type="entry name" value="LRR_dom_sf"/>
</dbReference>
<evidence type="ECO:0000256" key="2">
    <source>
        <dbReference type="ARBA" id="ARBA00022692"/>
    </source>
</evidence>
<dbReference type="GO" id="GO:0005886">
    <property type="term" value="C:plasma membrane"/>
    <property type="evidence" value="ECO:0007669"/>
    <property type="project" value="TreeGrafter"/>
</dbReference>
<dbReference type="GO" id="GO:0006954">
    <property type="term" value="P:inflammatory response"/>
    <property type="evidence" value="ECO:0007669"/>
    <property type="project" value="TreeGrafter"/>
</dbReference>
<reference evidence="6" key="2">
    <citation type="submission" date="2025-09" db="UniProtKB">
        <authorList>
            <consortium name="Ensembl"/>
        </authorList>
    </citation>
    <scope>IDENTIFICATION</scope>
</reference>
<keyword evidence="3" id="KW-0732">Signal</keyword>
<dbReference type="Ensembl" id="ENSOKIT00005004502.1">
    <property type="protein sequence ID" value="ENSOKIP00005004294.1"/>
    <property type="gene ID" value="ENSOKIG00005001958.1"/>
</dbReference>
<comment type="subcellular location">
    <subcellularLocation>
        <location evidence="1">Membrane</location>
        <topology evidence="1">Single-pass membrane protein</topology>
    </subcellularLocation>
</comment>
<dbReference type="AlphaFoldDB" id="A0A8C7CDL8"/>
<dbReference type="Proteomes" id="UP000694557">
    <property type="component" value="Unassembled WGS sequence"/>
</dbReference>
<dbReference type="PANTHER" id="PTHR24365">
    <property type="entry name" value="TOLL-LIKE RECEPTOR"/>
    <property type="match status" value="1"/>
</dbReference>
<organism evidence="6 7">
    <name type="scientific">Oncorhynchus kisutch</name>
    <name type="common">Coho salmon</name>
    <name type="synonym">Salmo kisutch</name>
    <dbReference type="NCBI Taxonomy" id="8019"/>
    <lineage>
        <taxon>Eukaryota</taxon>
        <taxon>Metazoa</taxon>
        <taxon>Chordata</taxon>
        <taxon>Craniata</taxon>
        <taxon>Vertebrata</taxon>
        <taxon>Euteleostomi</taxon>
        <taxon>Actinopterygii</taxon>
        <taxon>Neopterygii</taxon>
        <taxon>Teleostei</taxon>
        <taxon>Protacanthopterygii</taxon>
        <taxon>Salmoniformes</taxon>
        <taxon>Salmonidae</taxon>
        <taxon>Salmoninae</taxon>
        <taxon>Oncorhynchus</taxon>
    </lineage>
</organism>